<dbReference type="VEuPathDB" id="FungiDB:VP01_2716g2"/>
<dbReference type="PANTHER" id="PTHR31912">
    <property type="entry name" value="IP13529P"/>
    <property type="match status" value="1"/>
</dbReference>
<dbReference type="OrthoDB" id="2506088at2759"/>
<evidence type="ECO:0000313" key="1">
    <source>
        <dbReference type="EMBL" id="KNZ55310.1"/>
    </source>
</evidence>
<proteinExistence type="predicted"/>
<sequence length="311" mass="35570">MFSYFSRGIVFLASRKNLIYGTSLEVLGIFPWWSNLINSFLMSTDYDVCQNTHVEILHVLSLGVVKYISGHSFWIIDWSRIQDFCACSPFFTLSFHKHLARYANRSITDSRTIAALAHCCFHEKTKKAVALSINPMLLHLSDSHPQYGKLPTKSQKAYISLFASHVDAFSTKFESYNSVLHNSSIHLNRLAPGQDISIKFANYQLLRFLLSGDIQYNKQTQSISKAVPVFLSLFQNTLSIQKTIIYDPFSAEFKISYPIQKAVVLKKENVVNFPQAVSEKLPNQKFERIECLQLNKHHAKFHVKTCQVTCS</sequence>
<dbReference type="AlphaFoldDB" id="A0A0L6V593"/>
<dbReference type="PANTHER" id="PTHR31912:SF34">
    <property type="entry name" value="NOTOCHORD-RELATED PROTEIN"/>
    <property type="match status" value="1"/>
</dbReference>
<evidence type="ECO:0000313" key="2">
    <source>
        <dbReference type="Proteomes" id="UP000037035"/>
    </source>
</evidence>
<organism evidence="1 2">
    <name type="scientific">Puccinia sorghi</name>
    <dbReference type="NCBI Taxonomy" id="27349"/>
    <lineage>
        <taxon>Eukaryota</taxon>
        <taxon>Fungi</taxon>
        <taxon>Dikarya</taxon>
        <taxon>Basidiomycota</taxon>
        <taxon>Pucciniomycotina</taxon>
        <taxon>Pucciniomycetes</taxon>
        <taxon>Pucciniales</taxon>
        <taxon>Pucciniaceae</taxon>
        <taxon>Puccinia</taxon>
    </lineage>
</organism>
<keyword evidence="2" id="KW-1185">Reference proteome</keyword>
<dbReference type="EMBL" id="LAVV01007631">
    <property type="protein sequence ID" value="KNZ55310.1"/>
    <property type="molecule type" value="Genomic_DNA"/>
</dbReference>
<reference evidence="1 2" key="1">
    <citation type="submission" date="2015-08" db="EMBL/GenBank/DDBJ databases">
        <title>Next Generation Sequencing and Analysis of the Genome of Puccinia sorghi L Schw, the Causal Agent of Maize Common Rust.</title>
        <authorList>
            <person name="Rochi L."/>
            <person name="Burguener G."/>
            <person name="Darino M."/>
            <person name="Turjanski A."/>
            <person name="Kreff E."/>
            <person name="Dieguez M.J."/>
            <person name="Sacco F."/>
        </authorList>
    </citation>
    <scope>NUCLEOTIDE SEQUENCE [LARGE SCALE GENOMIC DNA]</scope>
    <source>
        <strain evidence="1 2">RO10H11247</strain>
    </source>
</reference>
<gene>
    <name evidence="1" type="ORF">VP01_2716g2</name>
</gene>
<name>A0A0L6V593_9BASI</name>
<accession>A0A0L6V593</accession>
<protein>
    <submittedName>
        <fullName evidence="1">Uncharacterized protein</fullName>
    </submittedName>
</protein>
<comment type="caution">
    <text evidence="1">The sequence shown here is derived from an EMBL/GenBank/DDBJ whole genome shotgun (WGS) entry which is preliminary data.</text>
</comment>
<dbReference type="Proteomes" id="UP000037035">
    <property type="component" value="Unassembled WGS sequence"/>
</dbReference>